<dbReference type="GO" id="GO:0005880">
    <property type="term" value="C:nuclear microtubule"/>
    <property type="evidence" value="ECO:0007669"/>
    <property type="project" value="TreeGrafter"/>
</dbReference>
<proteinExistence type="inferred from homology"/>
<comment type="caution">
    <text evidence="3">The sequence shown here is derived from an EMBL/GenBank/DDBJ whole genome shotgun (WGS) entry which is preliminary data.</text>
</comment>
<feature type="region of interest" description="Disordered" evidence="2">
    <location>
        <begin position="1"/>
        <end position="155"/>
    </location>
</feature>
<dbReference type="PANTHER" id="PTHR31807:SF27">
    <property type="entry name" value="QWRF MOTIF-CONTAINING PROTEIN 7"/>
    <property type="match status" value="1"/>
</dbReference>
<dbReference type="AlphaFoldDB" id="A0AAV8S6M9"/>
<dbReference type="GO" id="GO:0051225">
    <property type="term" value="P:spindle assembly"/>
    <property type="evidence" value="ECO:0007669"/>
    <property type="project" value="TreeGrafter"/>
</dbReference>
<accession>A0AAV8S6M9</accession>
<organism evidence="3 4">
    <name type="scientific">Erythroxylum novogranatense</name>
    <dbReference type="NCBI Taxonomy" id="1862640"/>
    <lineage>
        <taxon>Eukaryota</taxon>
        <taxon>Viridiplantae</taxon>
        <taxon>Streptophyta</taxon>
        <taxon>Embryophyta</taxon>
        <taxon>Tracheophyta</taxon>
        <taxon>Spermatophyta</taxon>
        <taxon>Magnoliopsida</taxon>
        <taxon>eudicotyledons</taxon>
        <taxon>Gunneridae</taxon>
        <taxon>Pentapetalae</taxon>
        <taxon>rosids</taxon>
        <taxon>fabids</taxon>
        <taxon>Malpighiales</taxon>
        <taxon>Erythroxylaceae</taxon>
        <taxon>Erythroxylum</taxon>
    </lineage>
</organism>
<evidence type="ECO:0000256" key="1">
    <source>
        <dbReference type="ARBA" id="ARBA00010016"/>
    </source>
</evidence>
<keyword evidence="4" id="KW-1185">Reference proteome</keyword>
<evidence type="ECO:0000313" key="4">
    <source>
        <dbReference type="Proteomes" id="UP001159364"/>
    </source>
</evidence>
<evidence type="ECO:0000256" key="2">
    <source>
        <dbReference type="SAM" id="MobiDB-lite"/>
    </source>
</evidence>
<dbReference type="PANTHER" id="PTHR31807">
    <property type="entry name" value="AUGMIN FAMILY MEMBER"/>
    <property type="match status" value="1"/>
</dbReference>
<feature type="compositionally biased region" description="Basic residues" evidence="2">
    <location>
        <begin position="1"/>
        <end position="10"/>
    </location>
</feature>
<sequence length="341" mass="38393">MQATLTRRHPPPATSPSPRLVRSRSGVENNSTSPNICQRHATNRSKSTSRTGTISNDENLYPSSSGTSRTLSSNFKRKSCQDNRNSTRDGFIRFLQGGSKPRDLGSSAARPKSRSSSTSPSAWALSPGRSMLPPLESPVNGGGENGRSKSNGGVSGVLRYLRQKKVSPIQEEEYHRFRVMQNRLLQWRFANARAESAMASTNTMSKDKVFHVWLRIFNVRKSILKKRLEIQKLKHEIKLCQIMNPQMSMFDKWSKLEGKNCEALSRMTRKLSALSVKLPLEDDVKGDVQSIFEAMNSAVHVMNEIEAMIAEFFSKHDNILQTIQHLVGVFGESKYLLRMHL</sequence>
<dbReference type="GO" id="GO:0005737">
    <property type="term" value="C:cytoplasm"/>
    <property type="evidence" value="ECO:0007669"/>
    <property type="project" value="TreeGrafter"/>
</dbReference>
<feature type="compositionally biased region" description="Low complexity" evidence="2">
    <location>
        <begin position="63"/>
        <end position="73"/>
    </location>
</feature>
<feature type="compositionally biased region" description="Basic and acidic residues" evidence="2">
    <location>
        <begin position="79"/>
        <end position="91"/>
    </location>
</feature>
<name>A0AAV8S6M9_9ROSI</name>
<feature type="compositionally biased region" description="Polar residues" evidence="2">
    <location>
        <begin position="44"/>
        <end position="62"/>
    </location>
</feature>
<protein>
    <recommendedName>
        <fullName evidence="5">QWRF motif-containing protein 7</fullName>
    </recommendedName>
</protein>
<dbReference type="Proteomes" id="UP001159364">
    <property type="component" value="Unassembled WGS sequence"/>
</dbReference>
<dbReference type="InterPro" id="IPR007573">
    <property type="entry name" value="QWRF"/>
</dbReference>
<comment type="similarity">
    <text evidence="1">Belongs to the QWRF family.</text>
</comment>
<dbReference type="Pfam" id="PF04484">
    <property type="entry name" value="QWRF"/>
    <property type="match status" value="1"/>
</dbReference>
<dbReference type="GO" id="GO:0008017">
    <property type="term" value="F:microtubule binding"/>
    <property type="evidence" value="ECO:0007669"/>
    <property type="project" value="TreeGrafter"/>
</dbReference>
<dbReference type="EMBL" id="JAIWQS010000063">
    <property type="protein sequence ID" value="KAJ8747851.1"/>
    <property type="molecule type" value="Genomic_DNA"/>
</dbReference>
<reference evidence="3 4" key="1">
    <citation type="submission" date="2021-09" db="EMBL/GenBank/DDBJ databases">
        <title>Genomic insights and catalytic innovation underlie evolution of tropane alkaloids biosynthesis.</title>
        <authorList>
            <person name="Wang Y.-J."/>
            <person name="Tian T."/>
            <person name="Huang J.-P."/>
            <person name="Huang S.-X."/>
        </authorList>
    </citation>
    <scope>NUCLEOTIDE SEQUENCE [LARGE SCALE GENOMIC DNA]</scope>
    <source>
        <strain evidence="3">KIB-2018</strain>
        <tissue evidence="3">Leaf</tissue>
    </source>
</reference>
<evidence type="ECO:0000313" key="3">
    <source>
        <dbReference type="EMBL" id="KAJ8747851.1"/>
    </source>
</evidence>
<gene>
    <name evidence="3" type="ORF">K2173_013065</name>
</gene>
<feature type="compositionally biased region" description="Low complexity" evidence="2">
    <location>
        <begin position="106"/>
        <end position="127"/>
    </location>
</feature>
<evidence type="ECO:0008006" key="5">
    <source>
        <dbReference type="Google" id="ProtNLM"/>
    </source>
</evidence>
<feature type="compositionally biased region" description="Polar residues" evidence="2">
    <location>
        <begin position="26"/>
        <end position="36"/>
    </location>
</feature>